<dbReference type="GO" id="GO:0003677">
    <property type="term" value="F:DNA binding"/>
    <property type="evidence" value="ECO:0007669"/>
    <property type="project" value="UniProtKB-KW"/>
</dbReference>
<evidence type="ECO:0000259" key="6">
    <source>
        <dbReference type="SMART" id="SM01043"/>
    </source>
</evidence>
<dbReference type="Proteomes" id="UP000639606">
    <property type="component" value="Unassembled WGS sequence"/>
</dbReference>
<protein>
    <recommendedName>
        <fullName evidence="9">DNA-binding SARP family transcriptional activator</fullName>
    </recommendedName>
</protein>
<reference evidence="7" key="2">
    <citation type="submission" date="2020-09" db="EMBL/GenBank/DDBJ databases">
        <authorList>
            <person name="Sun Q."/>
            <person name="Ohkuma M."/>
        </authorList>
    </citation>
    <scope>NUCLEOTIDE SEQUENCE</scope>
    <source>
        <strain evidence="7">JCM 3313</strain>
    </source>
</reference>
<reference evidence="7" key="1">
    <citation type="journal article" date="2014" name="Int. J. Syst. Evol. Microbiol.">
        <title>Complete genome sequence of Corynebacterium casei LMG S-19264T (=DSM 44701T), isolated from a smear-ripened cheese.</title>
        <authorList>
            <consortium name="US DOE Joint Genome Institute (JGI-PGF)"/>
            <person name="Walter F."/>
            <person name="Albersmeier A."/>
            <person name="Kalinowski J."/>
            <person name="Ruckert C."/>
        </authorList>
    </citation>
    <scope>NUCLEOTIDE SEQUENCE</scope>
    <source>
        <strain evidence="7">JCM 3313</strain>
    </source>
</reference>
<accession>A0A918ALB2</accession>
<keyword evidence="8" id="KW-1185">Reference proteome</keyword>
<feature type="domain" description="OmpR/PhoB-type" evidence="5">
    <location>
        <begin position="28"/>
        <end position="100"/>
    </location>
</feature>
<dbReference type="SMART" id="SM00862">
    <property type="entry name" value="Trans_reg_C"/>
    <property type="match status" value="1"/>
</dbReference>
<dbReference type="SUPFAM" id="SSF48452">
    <property type="entry name" value="TPR-like"/>
    <property type="match status" value="1"/>
</dbReference>
<dbReference type="InterPro" id="IPR001867">
    <property type="entry name" value="OmpR/PhoB-type_DNA-bd"/>
</dbReference>
<dbReference type="SUPFAM" id="SSF52540">
    <property type="entry name" value="P-loop containing nucleoside triphosphate hydrolases"/>
    <property type="match status" value="1"/>
</dbReference>
<dbReference type="Gene3D" id="3.40.50.300">
    <property type="entry name" value="P-loop containing nucleotide triphosphate hydrolases"/>
    <property type="match status" value="1"/>
</dbReference>
<dbReference type="RefSeq" id="WP_189223426.1">
    <property type="nucleotide sequence ID" value="NZ_BMRG01000004.1"/>
</dbReference>
<dbReference type="InterPro" id="IPR016032">
    <property type="entry name" value="Sig_transdc_resp-reg_C-effctor"/>
</dbReference>
<dbReference type="SMART" id="SM01043">
    <property type="entry name" value="BTAD"/>
    <property type="match status" value="1"/>
</dbReference>
<keyword evidence="2" id="KW-0805">Transcription regulation</keyword>
<evidence type="ECO:0000256" key="3">
    <source>
        <dbReference type="ARBA" id="ARBA00023125"/>
    </source>
</evidence>
<dbReference type="SUPFAM" id="SSF46894">
    <property type="entry name" value="C-terminal effector domain of the bipartite response regulators"/>
    <property type="match status" value="1"/>
</dbReference>
<gene>
    <name evidence="7" type="ORF">GCM10010185_25250</name>
</gene>
<evidence type="ECO:0000313" key="7">
    <source>
        <dbReference type="EMBL" id="GGP52124.1"/>
    </source>
</evidence>
<evidence type="ECO:0000256" key="2">
    <source>
        <dbReference type="ARBA" id="ARBA00023015"/>
    </source>
</evidence>
<dbReference type="CDD" id="cd15831">
    <property type="entry name" value="BTAD"/>
    <property type="match status" value="1"/>
</dbReference>
<dbReference type="Gene3D" id="1.10.10.10">
    <property type="entry name" value="Winged helix-like DNA-binding domain superfamily/Winged helix DNA-binding domain"/>
    <property type="match status" value="1"/>
</dbReference>
<dbReference type="PANTHER" id="PTHR35807">
    <property type="entry name" value="TRANSCRIPTIONAL REGULATOR REDD-RELATED"/>
    <property type="match status" value="1"/>
</dbReference>
<evidence type="ECO:0000256" key="4">
    <source>
        <dbReference type="ARBA" id="ARBA00023163"/>
    </source>
</evidence>
<dbReference type="Pfam" id="PF03704">
    <property type="entry name" value="BTAD"/>
    <property type="match status" value="1"/>
</dbReference>
<dbReference type="InterPro" id="IPR036388">
    <property type="entry name" value="WH-like_DNA-bd_sf"/>
</dbReference>
<evidence type="ECO:0000259" key="5">
    <source>
        <dbReference type="SMART" id="SM00862"/>
    </source>
</evidence>
<comment type="similarity">
    <text evidence="1">Belongs to the AfsR/DnrI/RedD regulatory family.</text>
</comment>
<feature type="domain" description="Bacterial transcriptional activator" evidence="6">
    <location>
        <begin position="107"/>
        <end position="251"/>
    </location>
</feature>
<evidence type="ECO:0008006" key="9">
    <source>
        <dbReference type="Google" id="ProtNLM"/>
    </source>
</evidence>
<dbReference type="PANTHER" id="PTHR35807:SF1">
    <property type="entry name" value="TRANSCRIPTIONAL REGULATOR REDD"/>
    <property type="match status" value="1"/>
</dbReference>
<dbReference type="EMBL" id="BMRG01000004">
    <property type="protein sequence ID" value="GGP52124.1"/>
    <property type="molecule type" value="Genomic_DNA"/>
</dbReference>
<comment type="caution">
    <text evidence="7">The sequence shown here is derived from an EMBL/GenBank/DDBJ whole genome shotgun (WGS) entry which is preliminary data.</text>
</comment>
<keyword evidence="3" id="KW-0238">DNA-binding</keyword>
<dbReference type="Gene3D" id="1.25.40.10">
    <property type="entry name" value="Tetratricopeptide repeat domain"/>
    <property type="match status" value="1"/>
</dbReference>
<evidence type="ECO:0000256" key="1">
    <source>
        <dbReference type="ARBA" id="ARBA00005820"/>
    </source>
</evidence>
<sequence length="580" mass="61815">MTEPERPGAARSPVRFRVLGPVAADGATGPLRVGGPKRRGLLAVLLLHANREVADERLCALLWGDHPPANARGQLQVYVSGLRGLLGKAAVVRESRGYRLVVAPGELDLEVFTGLVGRGVEELARGRAAAASEALREALALWRGPALGGVPESLVAREGPALQERRVVAFEHFAEAQLALGGHAGVIGELTALVREHPLRERLTWQLMVALSRAGRVPEALAAYDAFRRGLAVEQGLDPGDALVGLHRSILQGREAGPRPAELPHDVPGFAGRERELAELTGWLEEWERAGGVRVCVVSGMPGVGKSALAVHWAHRVRDRFPDGQLYLDLRDPGDPVARLLRTVEPHGRGTGEPDRRYRTAVADRRFLLLLDHAEDAAQVRRLLPGGSAVVVVTSRNRLGDLVVRDGARALPLDVLAVGDSLEVLGERGAAAEELAELCGHLPLALRIAAADPGGAARWLAETPPDRVLDRLVVGGESVAGAFAGWFAALPAELRDVALRWAPLPVSEFSARTAAAVAGCPVFDAGTALRALAGACLLAQPRPGRYRWHPLVRRFLARTRESNAGVARVERRGGASSAFG</sequence>
<dbReference type="PRINTS" id="PR00364">
    <property type="entry name" value="DISEASERSIST"/>
</dbReference>
<dbReference type="InterPro" id="IPR041664">
    <property type="entry name" value="AAA_16"/>
</dbReference>
<dbReference type="Pfam" id="PF13191">
    <property type="entry name" value="AAA_16"/>
    <property type="match status" value="1"/>
</dbReference>
<dbReference type="InterPro" id="IPR027417">
    <property type="entry name" value="P-loop_NTPase"/>
</dbReference>
<dbReference type="GO" id="GO:0006355">
    <property type="term" value="P:regulation of DNA-templated transcription"/>
    <property type="evidence" value="ECO:0007669"/>
    <property type="project" value="InterPro"/>
</dbReference>
<dbReference type="InterPro" id="IPR011990">
    <property type="entry name" value="TPR-like_helical_dom_sf"/>
</dbReference>
<dbReference type="InterPro" id="IPR005158">
    <property type="entry name" value="BTAD"/>
</dbReference>
<dbReference type="AlphaFoldDB" id="A0A918ALB2"/>
<keyword evidence="4" id="KW-0804">Transcription</keyword>
<dbReference type="GO" id="GO:0000160">
    <property type="term" value="P:phosphorelay signal transduction system"/>
    <property type="evidence" value="ECO:0007669"/>
    <property type="project" value="InterPro"/>
</dbReference>
<organism evidence="7 8">
    <name type="scientific">Saccharothrix coeruleofusca</name>
    <dbReference type="NCBI Taxonomy" id="33919"/>
    <lineage>
        <taxon>Bacteria</taxon>
        <taxon>Bacillati</taxon>
        <taxon>Actinomycetota</taxon>
        <taxon>Actinomycetes</taxon>
        <taxon>Pseudonocardiales</taxon>
        <taxon>Pseudonocardiaceae</taxon>
        <taxon>Saccharothrix</taxon>
    </lineage>
</organism>
<name>A0A918ALB2_9PSEU</name>
<dbReference type="InterPro" id="IPR051677">
    <property type="entry name" value="AfsR-DnrI-RedD_regulator"/>
</dbReference>
<evidence type="ECO:0000313" key="8">
    <source>
        <dbReference type="Proteomes" id="UP000639606"/>
    </source>
</evidence>
<proteinExistence type="inferred from homology"/>